<dbReference type="EMBL" id="JBHTBS010000005">
    <property type="protein sequence ID" value="MFC7337758.1"/>
    <property type="molecule type" value="Genomic_DNA"/>
</dbReference>
<evidence type="ECO:0000259" key="1">
    <source>
        <dbReference type="Pfam" id="PF07589"/>
    </source>
</evidence>
<comment type="caution">
    <text evidence="2">The sequence shown here is derived from an EMBL/GenBank/DDBJ whole genome shotgun (WGS) entry which is preliminary data.</text>
</comment>
<dbReference type="RefSeq" id="WP_379712358.1">
    <property type="nucleotide sequence ID" value="NZ_JBHTBS010000005.1"/>
</dbReference>
<sequence length="254" mass="25951">MATLLLAANFAIGATVEFSWSSAGSGSYTTTVPGQGSGSGEMVTLTGVMSAPVVTNNDPGLVPVGYDQVQSVFVATANNVTVASHFGWSGTTTLTGIDLQGNSYSLLVDLTYEVGDFVSYGVTVVDELAFDAGGDDVIGNVQFAIWPGDNGGGNRVSGQTVTFLSGADSFQVSGSRTFGETNTANSIGDDLGFIIGARDSGGVLPNGTLLFSDTTFSGTLNEDSLVEFSPVPEPSSSVLIGFGLLGAIARRRRA</sequence>
<keyword evidence="3" id="KW-1185">Reference proteome</keyword>
<dbReference type="NCBIfam" id="TIGR02595">
    <property type="entry name" value="PEP_CTERM"/>
    <property type="match status" value="1"/>
</dbReference>
<accession>A0ABW2L5V8</accession>
<proteinExistence type="predicted"/>
<dbReference type="InterPro" id="IPR013424">
    <property type="entry name" value="Ice-binding_C"/>
</dbReference>
<protein>
    <submittedName>
        <fullName evidence="2">PEP-CTERM sorting domain-containing protein</fullName>
    </submittedName>
</protein>
<dbReference type="Proteomes" id="UP001596472">
    <property type="component" value="Unassembled WGS sequence"/>
</dbReference>
<organism evidence="2 3">
    <name type="scientific">Haloferula chungangensis</name>
    <dbReference type="NCBI Taxonomy" id="1048331"/>
    <lineage>
        <taxon>Bacteria</taxon>
        <taxon>Pseudomonadati</taxon>
        <taxon>Verrucomicrobiota</taxon>
        <taxon>Verrucomicrobiia</taxon>
        <taxon>Verrucomicrobiales</taxon>
        <taxon>Verrucomicrobiaceae</taxon>
        <taxon>Haloferula</taxon>
    </lineage>
</organism>
<feature type="domain" description="Ice-binding protein C-terminal" evidence="1">
    <location>
        <begin position="230"/>
        <end position="253"/>
    </location>
</feature>
<dbReference type="Pfam" id="PF07589">
    <property type="entry name" value="PEP-CTERM"/>
    <property type="match status" value="1"/>
</dbReference>
<reference evidence="3" key="1">
    <citation type="journal article" date="2019" name="Int. J. Syst. Evol. Microbiol.">
        <title>The Global Catalogue of Microorganisms (GCM) 10K type strain sequencing project: providing services to taxonomists for standard genome sequencing and annotation.</title>
        <authorList>
            <consortium name="The Broad Institute Genomics Platform"/>
            <consortium name="The Broad Institute Genome Sequencing Center for Infectious Disease"/>
            <person name="Wu L."/>
            <person name="Ma J."/>
        </authorList>
    </citation>
    <scope>NUCLEOTIDE SEQUENCE [LARGE SCALE GENOMIC DNA]</scope>
    <source>
        <strain evidence="3">CGMCC 4.1467</strain>
    </source>
</reference>
<name>A0ABW2L5V8_9BACT</name>
<evidence type="ECO:0000313" key="2">
    <source>
        <dbReference type="EMBL" id="MFC7337758.1"/>
    </source>
</evidence>
<evidence type="ECO:0000313" key="3">
    <source>
        <dbReference type="Proteomes" id="UP001596472"/>
    </source>
</evidence>
<gene>
    <name evidence="2" type="ORF">ACFQY0_11260</name>
</gene>